<dbReference type="AlphaFoldDB" id="A0A397T346"/>
<dbReference type="EMBL" id="QKYT01000156">
    <property type="protein sequence ID" value="RIA91326.1"/>
    <property type="molecule type" value="Genomic_DNA"/>
</dbReference>
<proteinExistence type="predicted"/>
<name>A0A397T346_9GLOM</name>
<evidence type="ECO:0000313" key="1">
    <source>
        <dbReference type="EMBL" id="RIA91326.1"/>
    </source>
</evidence>
<reference evidence="1 2" key="1">
    <citation type="submission" date="2018-06" db="EMBL/GenBank/DDBJ databases">
        <title>Comparative genomics reveals the genomic features of Rhizophagus irregularis, R. cerebriforme, R. diaphanum and Gigaspora rosea, and their symbiotic lifestyle signature.</title>
        <authorList>
            <person name="Morin E."/>
            <person name="San Clemente H."/>
            <person name="Chen E.C.H."/>
            <person name="De La Providencia I."/>
            <person name="Hainaut M."/>
            <person name="Kuo A."/>
            <person name="Kohler A."/>
            <person name="Murat C."/>
            <person name="Tang N."/>
            <person name="Roy S."/>
            <person name="Loubradou J."/>
            <person name="Henrissat B."/>
            <person name="Grigoriev I.V."/>
            <person name="Corradi N."/>
            <person name="Roux C."/>
            <person name="Martin F.M."/>
        </authorList>
    </citation>
    <scope>NUCLEOTIDE SEQUENCE [LARGE SCALE GENOMIC DNA]</scope>
    <source>
        <strain evidence="1 2">DAOM 227022</strain>
    </source>
</reference>
<evidence type="ECO:0000313" key="2">
    <source>
        <dbReference type="Proteomes" id="UP000265703"/>
    </source>
</evidence>
<accession>A0A397T346</accession>
<protein>
    <submittedName>
        <fullName evidence="1">Uncharacterized protein</fullName>
    </submittedName>
</protein>
<comment type="caution">
    <text evidence="1">The sequence shown here is derived from an EMBL/GenBank/DDBJ whole genome shotgun (WGS) entry which is preliminary data.</text>
</comment>
<keyword evidence="2" id="KW-1185">Reference proteome</keyword>
<dbReference type="Proteomes" id="UP000265703">
    <property type="component" value="Unassembled WGS sequence"/>
</dbReference>
<gene>
    <name evidence="1" type="ORF">C1645_822240</name>
</gene>
<organism evidence="1 2">
    <name type="scientific">Glomus cerebriforme</name>
    <dbReference type="NCBI Taxonomy" id="658196"/>
    <lineage>
        <taxon>Eukaryota</taxon>
        <taxon>Fungi</taxon>
        <taxon>Fungi incertae sedis</taxon>
        <taxon>Mucoromycota</taxon>
        <taxon>Glomeromycotina</taxon>
        <taxon>Glomeromycetes</taxon>
        <taxon>Glomerales</taxon>
        <taxon>Glomeraceae</taxon>
        <taxon>Glomus</taxon>
    </lineage>
</organism>
<sequence>MGRENGSLNSSIWNGKRKRNVSNVSFNLMLKSERVLLAFRLVRGIKKWFLNFILGYRNFFAKFLSDAFT</sequence>